<protein>
    <recommendedName>
        <fullName evidence="8">AB hydrolase-1 domain-containing protein</fullName>
    </recommendedName>
</protein>
<feature type="compositionally biased region" description="Basic and acidic residues" evidence="3">
    <location>
        <begin position="192"/>
        <end position="244"/>
    </location>
</feature>
<name>A0A364L1B8_TALAM</name>
<evidence type="ECO:0008006" key="8">
    <source>
        <dbReference type="Google" id="ProtNLM"/>
    </source>
</evidence>
<feature type="compositionally biased region" description="Acidic residues" evidence="3">
    <location>
        <begin position="289"/>
        <end position="300"/>
    </location>
</feature>
<sequence length="593" mass="67417">MAEETLASAVSVPQTQDLEPLPISPDAGQKRRQSSVSEYGAKRRRISHEGGRSPNNHNNNNDTRQSPSPTTKPTGRKVAAAAEERKRGQRLFGGLLGALSQSSATSAQKRRADIEQRQQAKLKLQDEQHSETKRRKKEELVDERRRQQKELERASLTLRHRNMLQAAAFLRTRVEPVLLWRPFELREEDEDKISRQRQDAQETISKEESEFEERWHKREQEDDNIGRENGKASEDSKEPSDKQADTSQDINNAAHRQSEDENKEAENSAPSPEKNDQNTDAAHNLSRDDEGEEVMEEDKEDMLHGFPDLAVGWRYQIPHLLNLGFRIVAPDQLGYGRSDAPDDFEEYAFKKIAADFALLAQQLGESRIVLCGHDWGAALAYKIYHHQRALISHIITVCVPYSAPRANYISLDELVAKFLPNFGYQLQFQSGEVEKVIRTRDDVQQFLLSLYGGRTAKGEVGWTAENGIKLNKVGSLRPSPLLKGEDLEFYTTEYSRHGVHGPLNWYRLTEVNFNDEQQYASTPKIEVPLLFIQALRDLALPPESMSKSMGKTIPNLTVEQLNTSHWALTEDPKGVNEAISRFLGRYFPIKSSL</sequence>
<feature type="domain" description="AB hydrolase-1" evidence="4">
    <location>
        <begin position="302"/>
        <end position="572"/>
    </location>
</feature>
<dbReference type="EMBL" id="MIKG01000010">
    <property type="protein sequence ID" value="RAO69612.1"/>
    <property type="molecule type" value="Genomic_DNA"/>
</dbReference>
<dbReference type="STRING" id="1196081.A0A364L1B8"/>
<reference evidence="6 7" key="1">
    <citation type="journal article" date="2017" name="Biotechnol. Biofuels">
        <title>Differential beta-glucosidase expression as a function of carbon source availability in Talaromyces amestolkiae: a genomic and proteomic approach.</title>
        <authorList>
            <person name="de Eugenio L.I."/>
            <person name="Mendez-Liter J.A."/>
            <person name="Nieto-Dominguez M."/>
            <person name="Alonso L."/>
            <person name="Gil-Munoz J."/>
            <person name="Barriuso J."/>
            <person name="Prieto A."/>
            <person name="Martinez M.J."/>
        </authorList>
    </citation>
    <scope>NUCLEOTIDE SEQUENCE [LARGE SCALE GENOMIC DNA]</scope>
    <source>
        <strain evidence="6 7">CIB</strain>
    </source>
</reference>
<dbReference type="GeneID" id="63794840"/>
<feature type="region of interest" description="Disordered" evidence="3">
    <location>
        <begin position="1"/>
        <end position="154"/>
    </location>
</feature>
<evidence type="ECO:0000256" key="1">
    <source>
        <dbReference type="ARBA" id="ARBA00022801"/>
    </source>
</evidence>
<feature type="compositionally biased region" description="Polar residues" evidence="3">
    <location>
        <begin position="245"/>
        <end position="255"/>
    </location>
</feature>
<dbReference type="Pfam" id="PF04696">
    <property type="entry name" value="Pinin_SDK_memA"/>
    <property type="match status" value="1"/>
</dbReference>
<dbReference type="AlphaFoldDB" id="A0A364L1B8"/>
<feature type="region of interest" description="Disordered" evidence="3">
    <location>
        <begin position="185"/>
        <end position="300"/>
    </location>
</feature>
<feature type="compositionally biased region" description="Polar residues" evidence="3">
    <location>
        <begin position="62"/>
        <end position="73"/>
    </location>
</feature>
<evidence type="ECO:0000313" key="6">
    <source>
        <dbReference type="EMBL" id="RAO69612.1"/>
    </source>
</evidence>
<dbReference type="InterPro" id="IPR000639">
    <property type="entry name" value="Epox_hydrolase-like"/>
</dbReference>
<dbReference type="PANTHER" id="PTHR43329">
    <property type="entry name" value="EPOXIDE HYDROLASE"/>
    <property type="match status" value="1"/>
</dbReference>
<evidence type="ECO:0000259" key="4">
    <source>
        <dbReference type="Pfam" id="PF00561"/>
    </source>
</evidence>
<dbReference type="Proteomes" id="UP000249363">
    <property type="component" value="Unassembled WGS sequence"/>
</dbReference>
<dbReference type="Pfam" id="PF00561">
    <property type="entry name" value="Abhydrolase_1"/>
    <property type="match status" value="1"/>
</dbReference>
<organism evidence="6 7">
    <name type="scientific">Talaromyces amestolkiae</name>
    <dbReference type="NCBI Taxonomy" id="1196081"/>
    <lineage>
        <taxon>Eukaryota</taxon>
        <taxon>Fungi</taxon>
        <taxon>Dikarya</taxon>
        <taxon>Ascomycota</taxon>
        <taxon>Pezizomycotina</taxon>
        <taxon>Eurotiomycetes</taxon>
        <taxon>Eurotiomycetidae</taxon>
        <taxon>Eurotiales</taxon>
        <taxon>Trichocomaceae</taxon>
        <taxon>Talaromyces</taxon>
        <taxon>Talaromyces sect. Talaromyces</taxon>
    </lineage>
</organism>
<dbReference type="PRINTS" id="PR00412">
    <property type="entry name" value="EPOXHYDRLASE"/>
</dbReference>
<dbReference type="SUPFAM" id="SSF53474">
    <property type="entry name" value="alpha/beta-Hydrolases"/>
    <property type="match status" value="1"/>
</dbReference>
<dbReference type="InterPro" id="IPR029058">
    <property type="entry name" value="AB_hydrolase_fold"/>
</dbReference>
<keyword evidence="7" id="KW-1185">Reference proteome</keyword>
<comment type="similarity">
    <text evidence="2">Belongs to the AB hydrolase superfamily. Epoxide hydrolase family.</text>
</comment>
<accession>A0A364L1B8</accession>
<dbReference type="InterPro" id="IPR000073">
    <property type="entry name" value="AB_hydrolase_1"/>
</dbReference>
<proteinExistence type="inferred from homology"/>
<feature type="domain" description="Pinin/SDK/MemA protein" evidence="5">
    <location>
        <begin position="83"/>
        <end position="198"/>
    </location>
</feature>
<evidence type="ECO:0000313" key="7">
    <source>
        <dbReference type="Proteomes" id="UP000249363"/>
    </source>
</evidence>
<gene>
    <name evidence="6" type="ORF">BHQ10_005624</name>
</gene>
<evidence type="ECO:0000256" key="3">
    <source>
        <dbReference type="SAM" id="MobiDB-lite"/>
    </source>
</evidence>
<comment type="caution">
    <text evidence="6">The sequence shown here is derived from an EMBL/GenBank/DDBJ whole genome shotgun (WGS) entry which is preliminary data.</text>
</comment>
<dbReference type="InterPro" id="IPR006786">
    <property type="entry name" value="Pinin_SDK_MemA"/>
</dbReference>
<dbReference type="PRINTS" id="PR00111">
    <property type="entry name" value="ABHYDROLASE"/>
</dbReference>
<keyword evidence="1" id="KW-0378">Hydrolase</keyword>
<evidence type="ECO:0000256" key="2">
    <source>
        <dbReference type="ARBA" id="ARBA00038334"/>
    </source>
</evidence>
<evidence type="ECO:0000259" key="5">
    <source>
        <dbReference type="Pfam" id="PF04696"/>
    </source>
</evidence>
<feature type="compositionally biased region" description="Basic and acidic residues" evidence="3">
    <location>
        <begin position="110"/>
        <end position="153"/>
    </location>
</feature>
<dbReference type="RefSeq" id="XP_040734128.1">
    <property type="nucleotide sequence ID" value="XM_040878121.1"/>
</dbReference>
<dbReference type="OrthoDB" id="408373at2759"/>
<dbReference type="Gene3D" id="3.40.50.1820">
    <property type="entry name" value="alpha/beta hydrolase"/>
    <property type="match status" value="1"/>
</dbReference>
<feature type="compositionally biased region" description="Basic and acidic residues" evidence="3">
    <location>
        <begin position="256"/>
        <end position="266"/>
    </location>
</feature>
<dbReference type="GO" id="GO:0016787">
    <property type="term" value="F:hydrolase activity"/>
    <property type="evidence" value="ECO:0007669"/>
    <property type="project" value="UniProtKB-KW"/>
</dbReference>